<organism evidence="1 2">
    <name type="scientific">Araneus ventricosus</name>
    <name type="common">Orbweaver spider</name>
    <name type="synonym">Epeira ventricosa</name>
    <dbReference type="NCBI Taxonomy" id="182803"/>
    <lineage>
        <taxon>Eukaryota</taxon>
        <taxon>Metazoa</taxon>
        <taxon>Ecdysozoa</taxon>
        <taxon>Arthropoda</taxon>
        <taxon>Chelicerata</taxon>
        <taxon>Arachnida</taxon>
        <taxon>Araneae</taxon>
        <taxon>Araneomorphae</taxon>
        <taxon>Entelegynae</taxon>
        <taxon>Araneoidea</taxon>
        <taxon>Araneidae</taxon>
        <taxon>Araneus</taxon>
    </lineage>
</organism>
<gene>
    <name evidence="1" type="ORF">AVEN_232073_1</name>
</gene>
<reference evidence="1 2" key="1">
    <citation type="journal article" date="2019" name="Sci. Rep.">
        <title>Orb-weaving spider Araneus ventricosus genome elucidates the spidroin gene catalogue.</title>
        <authorList>
            <person name="Kono N."/>
            <person name="Nakamura H."/>
            <person name="Ohtoshi R."/>
            <person name="Moran D.A.P."/>
            <person name="Shinohara A."/>
            <person name="Yoshida Y."/>
            <person name="Fujiwara M."/>
            <person name="Mori M."/>
            <person name="Tomita M."/>
            <person name="Arakawa K."/>
        </authorList>
    </citation>
    <scope>NUCLEOTIDE SEQUENCE [LARGE SCALE GENOMIC DNA]</scope>
</reference>
<sequence length="47" mass="5518">MFALKFMPMGPLERQIISNGQTPTIWLVAEVWRERWQLRCGAHHPIA</sequence>
<dbReference type="EMBL" id="BGPR01014186">
    <property type="protein sequence ID" value="GBN64108.1"/>
    <property type="molecule type" value="Genomic_DNA"/>
</dbReference>
<evidence type="ECO:0000313" key="1">
    <source>
        <dbReference type="EMBL" id="GBN64108.1"/>
    </source>
</evidence>
<proteinExistence type="predicted"/>
<comment type="caution">
    <text evidence="1">The sequence shown here is derived from an EMBL/GenBank/DDBJ whole genome shotgun (WGS) entry which is preliminary data.</text>
</comment>
<name>A0A4Y2QLE4_ARAVE</name>
<feature type="non-terminal residue" evidence="1">
    <location>
        <position position="47"/>
    </location>
</feature>
<protein>
    <submittedName>
        <fullName evidence="1">Uncharacterized protein</fullName>
    </submittedName>
</protein>
<dbReference type="Proteomes" id="UP000499080">
    <property type="component" value="Unassembled WGS sequence"/>
</dbReference>
<dbReference type="AlphaFoldDB" id="A0A4Y2QLE4"/>
<keyword evidence="2" id="KW-1185">Reference proteome</keyword>
<accession>A0A4Y2QLE4</accession>
<evidence type="ECO:0000313" key="2">
    <source>
        <dbReference type="Proteomes" id="UP000499080"/>
    </source>
</evidence>